<evidence type="ECO:0000313" key="1">
    <source>
        <dbReference type="EMBL" id="QPI16252.1"/>
    </source>
</evidence>
<sequence>MAITAGDNLNSVATSTQMALVNNYIDFTAAGTAGWAQQYLPDLMEKEAEVFGNRTISGFLSQVGAEESMTSDQVIWSEQGRLHLSYNGTLDVSANQITIGTDLDGNAGAAAHGIRVGDTILVSSSRDGATTQCYVKTRTAGDATIVALPYKAAIMSDAAAGSLTDGTCTVMVYGSEFAKGTSGQTSSNEPVHQSFTNKPIILKDFYQINGSDASQIGWVEISGEDGQNGYLWYLKAEGDTRTRFSDYVEMSMVESVRALAASTIHDDSVYDGGAGTITNTDPGTEGLFAAIEDRGNLTSGVTGVNAATDLAEFDAILAEFDKQGAIEENMMFVNRATSLAMDDMLASMNSYGAGGTSYGVFDNSEDMALNLGFSGFRRGSYDFYKTDWKYLNDNATRGGAVESSSAIRGVIVPAGVSSVYDQQLGKNLKRPFLHVRYRKGQSEDRKMKTWITGSVGGNVTTDLDAMNVHYLSERCLIVQGANNFMLMN</sequence>
<name>A0A7S9SS34_9VIRU</name>
<protein>
    <recommendedName>
        <fullName evidence="2">Major capsid protein</fullName>
    </recommendedName>
</protein>
<proteinExistence type="predicted"/>
<reference evidence="1" key="1">
    <citation type="submission" date="2020-08" db="EMBL/GenBank/DDBJ databases">
        <title>Bridging the membrane lipid divide: bacteria of the FCB group superphylum have the potential to synthesize archaeal ether lipids.</title>
        <authorList>
            <person name="Villanueva L."/>
            <person name="von Meijenfeldt F.A.B."/>
            <person name="Westbye A.B."/>
            <person name="Yadav S."/>
            <person name="Hopmans E.C."/>
            <person name="Dutilh B.E."/>
            <person name="Sinninghe Damste J.S."/>
        </authorList>
    </citation>
    <scope>NUCLEOTIDE SEQUENCE</scope>
    <source>
        <strain evidence="1">NIOZ-UU157</strain>
    </source>
</reference>
<organism evidence="1">
    <name type="scientific">Virus NIOZ-UU157</name>
    <dbReference type="NCBI Taxonomy" id="2763269"/>
    <lineage>
        <taxon>Viruses</taxon>
    </lineage>
</organism>
<gene>
    <name evidence="1" type="ORF">NIOZUU157_00135</name>
</gene>
<accession>A0A7S9SS34</accession>
<dbReference type="EMBL" id="MW030546">
    <property type="protein sequence ID" value="QPI16252.1"/>
    <property type="molecule type" value="Genomic_DNA"/>
</dbReference>
<evidence type="ECO:0008006" key="2">
    <source>
        <dbReference type="Google" id="ProtNLM"/>
    </source>
</evidence>